<evidence type="ECO:0000256" key="1">
    <source>
        <dbReference type="SAM" id="Phobius"/>
    </source>
</evidence>
<dbReference type="RefSeq" id="WP_183782738.1">
    <property type="nucleotide sequence ID" value="NZ_JACIBS010000001.1"/>
</dbReference>
<keyword evidence="1" id="KW-0472">Membrane</keyword>
<evidence type="ECO:0008006" key="4">
    <source>
        <dbReference type="Google" id="ProtNLM"/>
    </source>
</evidence>
<keyword evidence="3" id="KW-1185">Reference proteome</keyword>
<keyword evidence="1" id="KW-0812">Transmembrane</keyword>
<name>A0A839XHQ7_9PSEU</name>
<dbReference type="EMBL" id="JACIBS010000001">
    <property type="protein sequence ID" value="MBB3663502.1"/>
    <property type="molecule type" value="Genomic_DNA"/>
</dbReference>
<evidence type="ECO:0000313" key="2">
    <source>
        <dbReference type="EMBL" id="MBB3663502.1"/>
    </source>
</evidence>
<proteinExistence type="predicted"/>
<gene>
    <name evidence="2" type="ORF">FB384_002406</name>
</gene>
<sequence>MDVLAPILFVVVFAAIVAAAVALMLRNRRRDEKYRHDSGPELAELARQRGWTYRAEETGYADRFTGFPFTQTARGRISRDLIHGVTEGREFTCLAYTPTPMTVGERKTYSRYYRVFTLRLAREVPTLQITPTKKDVRPRGDEDFAQTVLNPALRTAVNARGLPLRFEGDLLLTWYEQKGPFGQSDVDSVLAYLTALAGLLPADVGRPTVS</sequence>
<reference evidence="2 3" key="1">
    <citation type="submission" date="2020-08" db="EMBL/GenBank/DDBJ databases">
        <title>Sequencing the genomes of 1000 actinobacteria strains.</title>
        <authorList>
            <person name="Klenk H.-P."/>
        </authorList>
    </citation>
    <scope>NUCLEOTIDE SEQUENCE [LARGE SCALE GENOMIC DNA]</scope>
    <source>
        <strain evidence="2 3">DSM 45267</strain>
    </source>
</reference>
<keyword evidence="1" id="KW-1133">Transmembrane helix</keyword>
<feature type="transmembrane region" description="Helical" evidence="1">
    <location>
        <begin position="6"/>
        <end position="25"/>
    </location>
</feature>
<comment type="caution">
    <text evidence="2">The sequence shown here is derived from an EMBL/GenBank/DDBJ whole genome shotgun (WGS) entry which is preliminary data.</text>
</comment>
<accession>A0A839XHQ7</accession>
<dbReference type="Proteomes" id="UP000564573">
    <property type="component" value="Unassembled WGS sequence"/>
</dbReference>
<organism evidence="2 3">
    <name type="scientific">Prauserella sediminis</name>
    <dbReference type="NCBI Taxonomy" id="577680"/>
    <lineage>
        <taxon>Bacteria</taxon>
        <taxon>Bacillati</taxon>
        <taxon>Actinomycetota</taxon>
        <taxon>Actinomycetes</taxon>
        <taxon>Pseudonocardiales</taxon>
        <taxon>Pseudonocardiaceae</taxon>
        <taxon>Prauserella</taxon>
        <taxon>Prauserella salsuginis group</taxon>
    </lineage>
</organism>
<protein>
    <recommendedName>
        <fullName evidence="4">DUF3137 domain-containing protein</fullName>
    </recommendedName>
</protein>
<evidence type="ECO:0000313" key="3">
    <source>
        <dbReference type="Proteomes" id="UP000564573"/>
    </source>
</evidence>
<dbReference type="AlphaFoldDB" id="A0A839XHQ7"/>